<dbReference type="EMBL" id="AZEA01000032">
    <property type="protein sequence ID" value="KRK86875.1"/>
    <property type="molecule type" value="Genomic_DNA"/>
</dbReference>
<gene>
    <name evidence="2" type="ORF">FD17_GL001800</name>
</gene>
<accession>A0A0R1KTR6</accession>
<evidence type="ECO:0000256" key="1">
    <source>
        <dbReference type="SAM" id="MobiDB-lite"/>
    </source>
</evidence>
<name>A0A0R1KTR6_9LACO</name>
<evidence type="ECO:0000313" key="3">
    <source>
        <dbReference type="Proteomes" id="UP000051581"/>
    </source>
</evidence>
<evidence type="ECO:0000313" key="2">
    <source>
        <dbReference type="EMBL" id="KRK86875.1"/>
    </source>
</evidence>
<sequence length="59" mass="7028">MNDTTEWLIKQLSELKNEDQSFINKSIYQGAIELTKEQEKRAQQSQDELDGRVWSPDKW</sequence>
<comment type="caution">
    <text evidence="2">The sequence shown here is derived from an EMBL/GenBank/DDBJ whole genome shotgun (WGS) entry which is preliminary data.</text>
</comment>
<organism evidence="2 3">
    <name type="scientific">Lentilactobacillus sunkii DSM 19904</name>
    <dbReference type="NCBI Taxonomy" id="1423808"/>
    <lineage>
        <taxon>Bacteria</taxon>
        <taxon>Bacillati</taxon>
        <taxon>Bacillota</taxon>
        <taxon>Bacilli</taxon>
        <taxon>Lactobacillales</taxon>
        <taxon>Lactobacillaceae</taxon>
        <taxon>Lentilactobacillus</taxon>
    </lineage>
</organism>
<dbReference type="OrthoDB" id="2918624at2"/>
<dbReference type="RefSeq" id="WP_057826400.1">
    <property type="nucleotide sequence ID" value="NZ_AZEA01000032.1"/>
</dbReference>
<dbReference type="AlphaFoldDB" id="A0A0R1KTR6"/>
<dbReference type="PATRIC" id="fig|1423808.3.peg.1822"/>
<keyword evidence="3" id="KW-1185">Reference proteome</keyword>
<dbReference type="Proteomes" id="UP000051581">
    <property type="component" value="Unassembled WGS sequence"/>
</dbReference>
<feature type="compositionally biased region" description="Basic and acidic residues" evidence="1">
    <location>
        <begin position="49"/>
        <end position="59"/>
    </location>
</feature>
<reference evidence="2 3" key="1">
    <citation type="journal article" date="2015" name="Genome Announc.">
        <title>Expanding the biotechnology potential of lactobacilli through comparative genomics of 213 strains and associated genera.</title>
        <authorList>
            <person name="Sun Z."/>
            <person name="Harris H.M."/>
            <person name="McCann A."/>
            <person name="Guo C."/>
            <person name="Argimon S."/>
            <person name="Zhang W."/>
            <person name="Yang X."/>
            <person name="Jeffery I.B."/>
            <person name="Cooney J.C."/>
            <person name="Kagawa T.F."/>
            <person name="Liu W."/>
            <person name="Song Y."/>
            <person name="Salvetti E."/>
            <person name="Wrobel A."/>
            <person name="Rasinkangas P."/>
            <person name="Parkhill J."/>
            <person name="Rea M.C."/>
            <person name="O'Sullivan O."/>
            <person name="Ritari J."/>
            <person name="Douillard F.P."/>
            <person name="Paul Ross R."/>
            <person name="Yang R."/>
            <person name="Briner A.E."/>
            <person name="Felis G.E."/>
            <person name="de Vos W.M."/>
            <person name="Barrangou R."/>
            <person name="Klaenhammer T.R."/>
            <person name="Caufield P.W."/>
            <person name="Cui Y."/>
            <person name="Zhang H."/>
            <person name="O'Toole P.W."/>
        </authorList>
    </citation>
    <scope>NUCLEOTIDE SEQUENCE [LARGE SCALE GENOMIC DNA]</scope>
    <source>
        <strain evidence="2 3">DSM 19904</strain>
    </source>
</reference>
<feature type="region of interest" description="Disordered" evidence="1">
    <location>
        <begin position="38"/>
        <end position="59"/>
    </location>
</feature>
<proteinExistence type="predicted"/>
<protein>
    <submittedName>
        <fullName evidence="2">Uncharacterized protein</fullName>
    </submittedName>
</protein>